<protein>
    <submittedName>
        <fullName evidence="1">Uncharacterized protein</fullName>
    </submittedName>
</protein>
<evidence type="ECO:0000313" key="1">
    <source>
        <dbReference type="EMBL" id="KAJ9542016.1"/>
    </source>
</evidence>
<dbReference type="PANTHER" id="PTHR43851:SF3">
    <property type="entry name" value="COENZYME Q8"/>
    <property type="match status" value="1"/>
</dbReference>
<dbReference type="GO" id="GO:0006744">
    <property type="term" value="P:ubiquinone biosynthetic process"/>
    <property type="evidence" value="ECO:0007669"/>
    <property type="project" value="TreeGrafter"/>
</dbReference>
<dbReference type="PANTHER" id="PTHR43851">
    <property type="match status" value="1"/>
</dbReference>
<evidence type="ECO:0000313" key="2">
    <source>
        <dbReference type="Proteomes" id="UP001172457"/>
    </source>
</evidence>
<gene>
    <name evidence="1" type="ORF">OSB04_028522</name>
</gene>
<dbReference type="Proteomes" id="UP001172457">
    <property type="component" value="Chromosome 7"/>
</dbReference>
<sequence length="261" mass="28025">MTSLKDLTKLFNGLSLVAKEAMKQSHLHNPDLQSLIKQALLSATDVSGLTKGNLRNFTESGPKIDRNKLEQGKSVVYFEDVEPESSSSSSSSDDDVVLASRASDQSVSIDANFDSGSGVIDARREGNGETVAIQAEIVIPPANLKVNEEVVDGGEEKAVSSSDLPVAVQPVVVKKQRRRERKVPTTSFSRALGFAGLGAGLAWGTVQESARRMVYGTTDSQGKQSALSPYLSEKNAERLALALCRMRGAALKLGQMLEYPR</sequence>
<comment type="caution">
    <text evidence="1">The sequence shown here is derived from an EMBL/GenBank/DDBJ whole genome shotgun (WGS) entry which is preliminary data.</text>
</comment>
<reference evidence="1" key="1">
    <citation type="submission" date="2023-03" db="EMBL/GenBank/DDBJ databases">
        <title>Chromosome-scale reference genome and RAD-based genetic map of yellow starthistle (Centaurea solstitialis) reveal putative structural variation and QTLs associated with invader traits.</title>
        <authorList>
            <person name="Reatini B."/>
            <person name="Cang F.A."/>
            <person name="Jiang Q."/>
            <person name="Mckibben M.T.W."/>
            <person name="Barker M.S."/>
            <person name="Rieseberg L.H."/>
            <person name="Dlugosch K.M."/>
        </authorList>
    </citation>
    <scope>NUCLEOTIDE SEQUENCE</scope>
    <source>
        <strain evidence="1">CAN-66</strain>
        <tissue evidence="1">Leaf</tissue>
    </source>
</reference>
<name>A0AA38WB92_9ASTR</name>
<dbReference type="InterPro" id="IPR051409">
    <property type="entry name" value="Atypical_kinase_ADCK"/>
</dbReference>
<organism evidence="1 2">
    <name type="scientific">Centaurea solstitialis</name>
    <name type="common">yellow star-thistle</name>
    <dbReference type="NCBI Taxonomy" id="347529"/>
    <lineage>
        <taxon>Eukaryota</taxon>
        <taxon>Viridiplantae</taxon>
        <taxon>Streptophyta</taxon>
        <taxon>Embryophyta</taxon>
        <taxon>Tracheophyta</taxon>
        <taxon>Spermatophyta</taxon>
        <taxon>Magnoliopsida</taxon>
        <taxon>eudicotyledons</taxon>
        <taxon>Gunneridae</taxon>
        <taxon>Pentapetalae</taxon>
        <taxon>asterids</taxon>
        <taxon>campanulids</taxon>
        <taxon>Asterales</taxon>
        <taxon>Asteraceae</taxon>
        <taxon>Carduoideae</taxon>
        <taxon>Cardueae</taxon>
        <taxon>Centaureinae</taxon>
        <taxon>Centaurea</taxon>
    </lineage>
</organism>
<dbReference type="AlphaFoldDB" id="A0AA38WB92"/>
<dbReference type="EMBL" id="JARYMX010000007">
    <property type="protein sequence ID" value="KAJ9542016.1"/>
    <property type="molecule type" value="Genomic_DNA"/>
</dbReference>
<accession>A0AA38WB92</accession>
<keyword evidence="2" id="KW-1185">Reference proteome</keyword>
<proteinExistence type="predicted"/>